<evidence type="ECO:0000256" key="3">
    <source>
        <dbReference type="ARBA" id="ARBA00022664"/>
    </source>
</evidence>
<dbReference type="EMBL" id="ML119106">
    <property type="protein sequence ID" value="RPB17184.1"/>
    <property type="molecule type" value="Genomic_DNA"/>
</dbReference>
<organism evidence="8 9">
    <name type="scientific">Morchella conica CCBAS932</name>
    <dbReference type="NCBI Taxonomy" id="1392247"/>
    <lineage>
        <taxon>Eukaryota</taxon>
        <taxon>Fungi</taxon>
        <taxon>Dikarya</taxon>
        <taxon>Ascomycota</taxon>
        <taxon>Pezizomycotina</taxon>
        <taxon>Pezizomycetes</taxon>
        <taxon>Pezizales</taxon>
        <taxon>Morchellaceae</taxon>
        <taxon>Morchella</taxon>
    </lineage>
</organism>
<dbReference type="Pfam" id="PF05700">
    <property type="entry name" value="BCAS2"/>
    <property type="match status" value="1"/>
</dbReference>
<evidence type="ECO:0000256" key="4">
    <source>
        <dbReference type="ARBA" id="ARBA00022728"/>
    </source>
</evidence>
<comment type="subcellular location">
    <subcellularLocation>
        <location evidence="1">Nucleus</location>
    </subcellularLocation>
</comment>
<evidence type="ECO:0000256" key="1">
    <source>
        <dbReference type="ARBA" id="ARBA00004123"/>
    </source>
</evidence>
<dbReference type="GO" id="GO:0071013">
    <property type="term" value="C:catalytic step 2 spliceosome"/>
    <property type="evidence" value="ECO:0007669"/>
    <property type="project" value="TreeGrafter"/>
</dbReference>
<proteinExistence type="inferred from homology"/>
<evidence type="ECO:0000313" key="9">
    <source>
        <dbReference type="Proteomes" id="UP000277580"/>
    </source>
</evidence>
<gene>
    <name evidence="8" type="ORF">P167DRAFT_120150</name>
</gene>
<reference evidence="8 9" key="1">
    <citation type="journal article" date="2018" name="Nat. Ecol. Evol.">
        <title>Pezizomycetes genomes reveal the molecular basis of ectomycorrhizal truffle lifestyle.</title>
        <authorList>
            <person name="Murat C."/>
            <person name="Payen T."/>
            <person name="Noel B."/>
            <person name="Kuo A."/>
            <person name="Morin E."/>
            <person name="Chen J."/>
            <person name="Kohler A."/>
            <person name="Krizsan K."/>
            <person name="Balestrini R."/>
            <person name="Da Silva C."/>
            <person name="Montanini B."/>
            <person name="Hainaut M."/>
            <person name="Levati E."/>
            <person name="Barry K.W."/>
            <person name="Belfiori B."/>
            <person name="Cichocki N."/>
            <person name="Clum A."/>
            <person name="Dockter R.B."/>
            <person name="Fauchery L."/>
            <person name="Guy J."/>
            <person name="Iotti M."/>
            <person name="Le Tacon F."/>
            <person name="Lindquist E.A."/>
            <person name="Lipzen A."/>
            <person name="Malagnac F."/>
            <person name="Mello A."/>
            <person name="Molinier V."/>
            <person name="Miyauchi S."/>
            <person name="Poulain J."/>
            <person name="Riccioni C."/>
            <person name="Rubini A."/>
            <person name="Sitrit Y."/>
            <person name="Splivallo R."/>
            <person name="Traeger S."/>
            <person name="Wang M."/>
            <person name="Zifcakova L."/>
            <person name="Wipf D."/>
            <person name="Zambonelli A."/>
            <person name="Paolocci F."/>
            <person name="Nowrousian M."/>
            <person name="Ottonello S."/>
            <person name="Baldrian P."/>
            <person name="Spatafora J.W."/>
            <person name="Henrissat B."/>
            <person name="Nagy L.G."/>
            <person name="Aury J.M."/>
            <person name="Wincker P."/>
            <person name="Grigoriev I.V."/>
            <person name="Bonfante P."/>
            <person name="Martin F.M."/>
        </authorList>
    </citation>
    <scope>NUCLEOTIDE SEQUENCE [LARGE SCALE GENOMIC DNA]</scope>
    <source>
        <strain evidence="8 9">CCBAS932</strain>
    </source>
</reference>
<keyword evidence="7" id="KW-0175">Coiled coil</keyword>
<dbReference type="GO" id="GO:0008380">
    <property type="term" value="P:RNA splicing"/>
    <property type="evidence" value="ECO:0007669"/>
    <property type="project" value="UniProtKB-KW"/>
</dbReference>
<dbReference type="InterPro" id="IPR008409">
    <property type="entry name" value="SPF27"/>
</dbReference>
<feature type="coiled-coil region" evidence="7">
    <location>
        <begin position="130"/>
        <end position="164"/>
    </location>
</feature>
<dbReference type="PANTHER" id="PTHR13296">
    <property type="entry name" value="BCAS2 PROTEIN"/>
    <property type="match status" value="1"/>
</dbReference>
<evidence type="ECO:0000256" key="5">
    <source>
        <dbReference type="ARBA" id="ARBA00023187"/>
    </source>
</evidence>
<keyword evidence="3" id="KW-0507">mRNA processing</keyword>
<keyword evidence="9" id="KW-1185">Reference proteome</keyword>
<accession>A0A3N4L2U2</accession>
<dbReference type="PANTHER" id="PTHR13296:SF0">
    <property type="entry name" value="PRE-MRNA-SPLICING FACTOR SPF27"/>
    <property type="match status" value="1"/>
</dbReference>
<sequence length="207" mass="22815">MSLISASHDSLPYIEPTPTDSELSQITTLITRELPSTYLTAPHPLLPPLDDATFSPAITQELARVAAGEPLTGGIDLTRYEPTAPADGAPAAEYESALASAYASGEHLKTRLTNLTLLNEFGKNAWLVHNSQLEQILTGLEEELMVLKTECEVVNKERKGLQKDVEVELKTLEERWRKGIGRVLEVEVAAEKVRMEILEKRRQGTAV</sequence>
<dbReference type="GO" id="GO:0006397">
    <property type="term" value="P:mRNA processing"/>
    <property type="evidence" value="ECO:0007669"/>
    <property type="project" value="UniProtKB-KW"/>
</dbReference>
<comment type="similarity">
    <text evidence="2">Belongs to the SPF27 family.</text>
</comment>
<dbReference type="STRING" id="1392247.A0A3N4L2U2"/>
<name>A0A3N4L2U2_9PEZI</name>
<keyword evidence="5" id="KW-0508">mRNA splicing</keyword>
<evidence type="ECO:0000256" key="2">
    <source>
        <dbReference type="ARBA" id="ARBA00010788"/>
    </source>
</evidence>
<protein>
    <recommendedName>
        <fullName evidence="10">Breast carcinoma amplified sequence 2</fullName>
    </recommendedName>
</protein>
<dbReference type="OrthoDB" id="205794at2759"/>
<dbReference type="InParanoid" id="A0A3N4L2U2"/>
<dbReference type="Proteomes" id="UP000277580">
    <property type="component" value="Unassembled WGS sequence"/>
</dbReference>
<dbReference type="GO" id="GO:0000974">
    <property type="term" value="C:Prp19 complex"/>
    <property type="evidence" value="ECO:0007669"/>
    <property type="project" value="TreeGrafter"/>
</dbReference>
<dbReference type="AlphaFoldDB" id="A0A3N4L2U2"/>
<evidence type="ECO:0000256" key="7">
    <source>
        <dbReference type="SAM" id="Coils"/>
    </source>
</evidence>
<keyword evidence="6" id="KW-0539">Nucleus</keyword>
<evidence type="ECO:0000256" key="6">
    <source>
        <dbReference type="ARBA" id="ARBA00023242"/>
    </source>
</evidence>
<evidence type="ECO:0000313" key="8">
    <source>
        <dbReference type="EMBL" id="RPB17184.1"/>
    </source>
</evidence>
<evidence type="ECO:0008006" key="10">
    <source>
        <dbReference type="Google" id="ProtNLM"/>
    </source>
</evidence>
<dbReference type="GO" id="GO:0071011">
    <property type="term" value="C:precatalytic spliceosome"/>
    <property type="evidence" value="ECO:0007669"/>
    <property type="project" value="TreeGrafter"/>
</dbReference>
<keyword evidence="4" id="KW-0747">Spliceosome</keyword>